<reference evidence="2 3" key="1">
    <citation type="submission" date="2007-05" db="EMBL/GenBank/DDBJ databases">
        <title>Complete sequence of Geobacter uraniireducens Rf4.</title>
        <authorList>
            <consortium name="US DOE Joint Genome Institute"/>
            <person name="Copeland A."/>
            <person name="Lucas S."/>
            <person name="Lapidus A."/>
            <person name="Barry K."/>
            <person name="Detter J.C."/>
            <person name="Glavina del Rio T."/>
            <person name="Hammon N."/>
            <person name="Israni S."/>
            <person name="Dalin E."/>
            <person name="Tice H."/>
            <person name="Pitluck S."/>
            <person name="Chertkov O."/>
            <person name="Brettin T."/>
            <person name="Bruce D."/>
            <person name="Han C."/>
            <person name="Schmutz J."/>
            <person name="Larimer F."/>
            <person name="Land M."/>
            <person name="Hauser L."/>
            <person name="Kyrpides N."/>
            <person name="Mikhailova N."/>
            <person name="Shelobolina E."/>
            <person name="Aklujkar M."/>
            <person name="Lovley D."/>
            <person name="Richardson P."/>
        </authorList>
    </citation>
    <scope>NUCLEOTIDE SEQUENCE [LARGE SCALE GENOMIC DNA]</scope>
    <source>
        <strain evidence="2 3">Rf4</strain>
    </source>
</reference>
<gene>
    <name evidence="2" type="ordered locus">Gura_1565</name>
</gene>
<dbReference type="HOGENOM" id="CLU_1560757_0_0_7"/>
<dbReference type="KEGG" id="gur:Gura_1565"/>
<protein>
    <submittedName>
        <fullName evidence="2">Uncharacterized protein</fullName>
    </submittedName>
</protein>
<evidence type="ECO:0000313" key="2">
    <source>
        <dbReference type="EMBL" id="ABQ25761.1"/>
    </source>
</evidence>
<dbReference type="OrthoDB" id="5397217at2"/>
<accession>A5GEA6</accession>
<dbReference type="PROSITE" id="PS51257">
    <property type="entry name" value="PROKAR_LIPOPROTEIN"/>
    <property type="match status" value="1"/>
</dbReference>
<dbReference type="EMBL" id="CP000698">
    <property type="protein sequence ID" value="ABQ25761.1"/>
    <property type="molecule type" value="Genomic_DNA"/>
</dbReference>
<keyword evidence="1" id="KW-0732">Signal</keyword>
<organism evidence="2 3">
    <name type="scientific">Geotalea uraniireducens (strain Rf4)</name>
    <name type="common">Geobacter uraniireducens</name>
    <dbReference type="NCBI Taxonomy" id="351605"/>
    <lineage>
        <taxon>Bacteria</taxon>
        <taxon>Pseudomonadati</taxon>
        <taxon>Thermodesulfobacteriota</taxon>
        <taxon>Desulfuromonadia</taxon>
        <taxon>Geobacterales</taxon>
        <taxon>Geobacteraceae</taxon>
        <taxon>Geotalea</taxon>
    </lineage>
</organism>
<evidence type="ECO:0000313" key="3">
    <source>
        <dbReference type="Proteomes" id="UP000006695"/>
    </source>
</evidence>
<name>A5GEA6_GEOUR</name>
<dbReference type="RefSeq" id="WP_011938472.1">
    <property type="nucleotide sequence ID" value="NC_009483.1"/>
</dbReference>
<dbReference type="AlphaFoldDB" id="A5GEA6"/>
<dbReference type="Proteomes" id="UP000006695">
    <property type="component" value="Chromosome"/>
</dbReference>
<keyword evidence="3" id="KW-1185">Reference proteome</keyword>
<dbReference type="STRING" id="351605.Gura_1565"/>
<evidence type="ECO:0000256" key="1">
    <source>
        <dbReference type="SAM" id="SignalP"/>
    </source>
</evidence>
<feature type="signal peptide" evidence="1">
    <location>
        <begin position="1"/>
        <end position="28"/>
    </location>
</feature>
<sequence length="171" mass="18749">MSFLICRIAHCLILSALLLALSVMACHAVESRSKTPTSSAKKKLLLFAKNPATWAIVKGGASGKMVYRESSGAFSLSAAGLRPRSAYAMIRYADAPPKAEILARGESDVRGNLELNGVWRNWTRKFWLVSGEDVVGLPGEAGSLRAWRPERYLFEEKQIGIPCQCPEPEEP</sequence>
<proteinExistence type="predicted"/>
<feature type="chain" id="PRO_5002683448" evidence="1">
    <location>
        <begin position="29"/>
        <end position="171"/>
    </location>
</feature>